<name>A0ABD6EJF7_9BILA</name>
<gene>
    <name evidence="3" type="ORF">AB6A40_004188</name>
</gene>
<protein>
    <submittedName>
        <fullName evidence="3">Uncharacterized protein</fullName>
    </submittedName>
</protein>
<keyword evidence="4" id="KW-1185">Reference proteome</keyword>
<accession>A0ABD6EJF7</accession>
<feature type="region of interest" description="Disordered" evidence="2">
    <location>
        <begin position="41"/>
        <end position="63"/>
    </location>
</feature>
<comment type="similarity">
    <text evidence="1">Belongs to the phosphatase 2A regulatory subunit B56 family.</text>
</comment>
<dbReference type="InterPro" id="IPR002554">
    <property type="entry name" value="PP2A_B56"/>
</dbReference>
<dbReference type="EMBL" id="JBGFUD010002331">
    <property type="protein sequence ID" value="MFH4977479.1"/>
    <property type="molecule type" value="Genomic_DNA"/>
</dbReference>
<evidence type="ECO:0000256" key="2">
    <source>
        <dbReference type="SAM" id="MobiDB-lite"/>
    </source>
</evidence>
<proteinExistence type="inferred from homology"/>
<feature type="region of interest" description="Disordered" evidence="2">
    <location>
        <begin position="1"/>
        <end position="29"/>
    </location>
</feature>
<dbReference type="AlphaFoldDB" id="A0ABD6EJF7"/>
<evidence type="ECO:0000256" key="1">
    <source>
        <dbReference type="ARBA" id="ARBA00009745"/>
    </source>
</evidence>
<dbReference type="Pfam" id="PF01603">
    <property type="entry name" value="B56"/>
    <property type="match status" value="1"/>
</dbReference>
<organism evidence="3 4">
    <name type="scientific">Gnathostoma spinigerum</name>
    <dbReference type="NCBI Taxonomy" id="75299"/>
    <lineage>
        <taxon>Eukaryota</taxon>
        <taxon>Metazoa</taxon>
        <taxon>Ecdysozoa</taxon>
        <taxon>Nematoda</taxon>
        <taxon>Chromadorea</taxon>
        <taxon>Rhabditida</taxon>
        <taxon>Spirurina</taxon>
        <taxon>Gnathostomatomorpha</taxon>
        <taxon>Gnathostomatoidea</taxon>
        <taxon>Gnathostomatidae</taxon>
        <taxon>Gnathostoma</taxon>
    </lineage>
</organism>
<reference evidence="3 4" key="1">
    <citation type="submission" date="2024-08" db="EMBL/GenBank/DDBJ databases">
        <title>Gnathostoma spinigerum genome.</title>
        <authorList>
            <person name="Gonzalez-Bertolin B."/>
            <person name="Monzon S."/>
            <person name="Zaballos A."/>
            <person name="Jimenez P."/>
            <person name="Dekumyoy P."/>
            <person name="Varona S."/>
            <person name="Cuesta I."/>
            <person name="Sumanam S."/>
            <person name="Adisakwattana P."/>
            <person name="Gasser R.B."/>
            <person name="Hernandez-Gonzalez A."/>
            <person name="Young N.D."/>
            <person name="Perteguer M.J."/>
        </authorList>
    </citation>
    <scope>NUCLEOTIDE SEQUENCE [LARGE SCALE GENOMIC DNA]</scope>
    <source>
        <strain evidence="3">AL3</strain>
        <tissue evidence="3">Liver</tissue>
    </source>
</reference>
<dbReference type="Proteomes" id="UP001608902">
    <property type="component" value="Unassembled WGS sequence"/>
</dbReference>
<evidence type="ECO:0000313" key="4">
    <source>
        <dbReference type="Proteomes" id="UP001608902"/>
    </source>
</evidence>
<comment type="caution">
    <text evidence="3">The sequence shown here is derived from an EMBL/GenBank/DDBJ whole genome shotgun (WGS) entry which is preliminary data.</text>
</comment>
<dbReference type="InterPro" id="IPR011989">
    <property type="entry name" value="ARM-like"/>
</dbReference>
<sequence>MSEKSGLMADAQYRIPPPKTQGAATGGQQLSATAGQFVDKIDPFSKRGTSRRRQRLVNSSRYHPENEPELIQLPLIKDTPFAEQPALAIQKLQQCQKIFDFYDPVAQLKSKEVCYVF</sequence>
<dbReference type="Gene3D" id="1.25.10.10">
    <property type="entry name" value="Leucine-rich Repeat Variant"/>
    <property type="match status" value="1"/>
</dbReference>
<evidence type="ECO:0000313" key="3">
    <source>
        <dbReference type="EMBL" id="MFH4977479.1"/>
    </source>
</evidence>